<gene>
    <name evidence="1" type="ORF">CHGG_01659</name>
</gene>
<accession>Q2HDP5</accession>
<reference evidence="2" key="1">
    <citation type="journal article" date="2015" name="Genome Announc.">
        <title>Draft genome sequence of the cellulolytic fungus Chaetomium globosum.</title>
        <authorList>
            <person name="Cuomo C.A."/>
            <person name="Untereiner W.A."/>
            <person name="Ma L.-J."/>
            <person name="Grabherr M."/>
            <person name="Birren B.W."/>
        </authorList>
    </citation>
    <scope>NUCLEOTIDE SEQUENCE [LARGE SCALE GENOMIC DNA]</scope>
    <source>
        <strain evidence="2">ATCC 6205 / CBS 148.51 / DSM 1962 / NBRC 6347 / NRRL 1970</strain>
    </source>
</reference>
<dbReference type="AlphaFoldDB" id="Q2HDP5"/>
<dbReference type="HOGENOM" id="CLU_2483152_0_0_1"/>
<dbReference type="Proteomes" id="UP000001056">
    <property type="component" value="Unassembled WGS sequence"/>
</dbReference>
<name>Q2HDP5_CHAGB</name>
<dbReference type="GeneID" id="4387800"/>
<proteinExistence type="predicted"/>
<protein>
    <submittedName>
        <fullName evidence="1">Uncharacterized protein</fullName>
    </submittedName>
</protein>
<evidence type="ECO:0000313" key="1">
    <source>
        <dbReference type="EMBL" id="EAQ93424.1"/>
    </source>
</evidence>
<dbReference type="InParanoid" id="Q2HDP5"/>
<sequence length="87" mass="9482">MAKIRTVSSRIRIFRKAPAWTDITGESRNKSQSNAALVCHRSQMLGGSPASSTTHLSISNPEKEGFWSVRPFSGEDSEFASHGTSLT</sequence>
<organism evidence="1 2">
    <name type="scientific">Chaetomium globosum (strain ATCC 6205 / CBS 148.51 / DSM 1962 / NBRC 6347 / NRRL 1970)</name>
    <name type="common">Soil fungus</name>
    <dbReference type="NCBI Taxonomy" id="306901"/>
    <lineage>
        <taxon>Eukaryota</taxon>
        <taxon>Fungi</taxon>
        <taxon>Dikarya</taxon>
        <taxon>Ascomycota</taxon>
        <taxon>Pezizomycotina</taxon>
        <taxon>Sordariomycetes</taxon>
        <taxon>Sordariomycetidae</taxon>
        <taxon>Sordariales</taxon>
        <taxon>Chaetomiaceae</taxon>
        <taxon>Chaetomium</taxon>
    </lineage>
</organism>
<evidence type="ECO:0000313" key="2">
    <source>
        <dbReference type="Proteomes" id="UP000001056"/>
    </source>
</evidence>
<keyword evidence="2" id="KW-1185">Reference proteome</keyword>
<dbReference type="RefSeq" id="XP_001220880.1">
    <property type="nucleotide sequence ID" value="XM_001220879.1"/>
</dbReference>
<dbReference type="EMBL" id="CH408029">
    <property type="protein sequence ID" value="EAQ93424.1"/>
    <property type="molecule type" value="Genomic_DNA"/>
</dbReference>
<dbReference type="VEuPathDB" id="FungiDB:CHGG_01659"/>